<dbReference type="Gene3D" id="1.10.10.10">
    <property type="entry name" value="Winged helix-like DNA-binding domain superfamily/Winged helix DNA-binding domain"/>
    <property type="match status" value="1"/>
</dbReference>
<name>A0A2R8A957_9RHOB</name>
<keyword evidence="7" id="KW-1185">Reference proteome</keyword>
<evidence type="ECO:0000259" key="5">
    <source>
        <dbReference type="PROSITE" id="PS50931"/>
    </source>
</evidence>
<evidence type="ECO:0000256" key="1">
    <source>
        <dbReference type="ARBA" id="ARBA00009437"/>
    </source>
</evidence>
<evidence type="ECO:0000313" key="7">
    <source>
        <dbReference type="Proteomes" id="UP000244932"/>
    </source>
</evidence>
<dbReference type="PANTHER" id="PTHR30537:SF30">
    <property type="entry name" value="TRANSCRIPTIONAL REGULATOR-RELATED"/>
    <property type="match status" value="1"/>
</dbReference>
<evidence type="ECO:0000313" key="6">
    <source>
        <dbReference type="EMBL" id="SPF28763.1"/>
    </source>
</evidence>
<dbReference type="GO" id="GO:0043565">
    <property type="term" value="F:sequence-specific DNA binding"/>
    <property type="evidence" value="ECO:0007669"/>
    <property type="project" value="TreeGrafter"/>
</dbReference>
<dbReference type="RefSeq" id="WP_108781435.1">
    <property type="nucleotide sequence ID" value="NZ_OMKW01000001.1"/>
</dbReference>
<dbReference type="Gene3D" id="3.40.190.290">
    <property type="match status" value="1"/>
</dbReference>
<dbReference type="SUPFAM" id="SSF53850">
    <property type="entry name" value="Periplasmic binding protein-like II"/>
    <property type="match status" value="1"/>
</dbReference>
<dbReference type="GO" id="GO:0006351">
    <property type="term" value="P:DNA-templated transcription"/>
    <property type="evidence" value="ECO:0007669"/>
    <property type="project" value="TreeGrafter"/>
</dbReference>
<dbReference type="FunFam" id="1.10.10.10:FF:000001">
    <property type="entry name" value="LysR family transcriptional regulator"/>
    <property type="match status" value="1"/>
</dbReference>
<sequence length="299" mass="32931">MNTRFDRLALLETFVRIAERGSLSEAARDLGTSQPSISRQLAALETRLDVVLARRTTHDVTLTPDGLALLEDARRMLGEWEAIEERHSEDDALKGVIRVIAPVALGQSLFVRAASQFMKDHPSVTIDWRLRDDAIRFAEEGCDCWLKIGAVPDDTLVVRELARVERLVVGTPECLAAHATQPLKDLPWLTLGPFEGNRIELSNSGGSAQVFSVTPKMASDNIFAIYEACLEGVGVAILPRWFIADDLVQGILIDAEPDLRAARLPVNLALAPGTKRPARVERFCEAIQVWCRDQLGSSA</sequence>
<dbReference type="SUPFAM" id="SSF46785">
    <property type="entry name" value="Winged helix' DNA-binding domain"/>
    <property type="match status" value="1"/>
</dbReference>
<keyword evidence="4" id="KW-0804">Transcription</keyword>
<keyword evidence="3" id="KW-0238">DNA-binding</keyword>
<gene>
    <name evidence="6" type="primary">dmlR_3</name>
    <name evidence="6" type="ORF">POI8812_01066</name>
</gene>
<dbReference type="PROSITE" id="PS50931">
    <property type="entry name" value="HTH_LYSR"/>
    <property type="match status" value="1"/>
</dbReference>
<evidence type="ECO:0000256" key="3">
    <source>
        <dbReference type="ARBA" id="ARBA00023125"/>
    </source>
</evidence>
<keyword evidence="2" id="KW-0805">Transcription regulation</keyword>
<dbReference type="Proteomes" id="UP000244932">
    <property type="component" value="Unassembled WGS sequence"/>
</dbReference>
<feature type="domain" description="HTH lysR-type" evidence="5">
    <location>
        <begin position="6"/>
        <end position="63"/>
    </location>
</feature>
<dbReference type="InterPro" id="IPR058163">
    <property type="entry name" value="LysR-type_TF_proteobact-type"/>
</dbReference>
<evidence type="ECO:0000256" key="2">
    <source>
        <dbReference type="ARBA" id="ARBA00023015"/>
    </source>
</evidence>
<protein>
    <submittedName>
        <fullName evidence="6">HTH-type transcriptional regulator DmlR</fullName>
    </submittedName>
</protein>
<organism evidence="6 7">
    <name type="scientific">Pontivivens insulae</name>
    <dbReference type="NCBI Taxonomy" id="1639689"/>
    <lineage>
        <taxon>Bacteria</taxon>
        <taxon>Pseudomonadati</taxon>
        <taxon>Pseudomonadota</taxon>
        <taxon>Alphaproteobacteria</taxon>
        <taxon>Rhodobacterales</taxon>
        <taxon>Paracoccaceae</taxon>
        <taxon>Pontivivens</taxon>
    </lineage>
</organism>
<reference evidence="6 7" key="1">
    <citation type="submission" date="2018-03" db="EMBL/GenBank/DDBJ databases">
        <authorList>
            <person name="Keele B.F."/>
        </authorList>
    </citation>
    <scope>NUCLEOTIDE SEQUENCE [LARGE SCALE GENOMIC DNA]</scope>
    <source>
        <strain evidence="6 7">CeCT 8812</strain>
    </source>
</reference>
<comment type="similarity">
    <text evidence="1">Belongs to the LysR transcriptional regulatory family.</text>
</comment>
<dbReference type="GO" id="GO:0003700">
    <property type="term" value="F:DNA-binding transcription factor activity"/>
    <property type="evidence" value="ECO:0007669"/>
    <property type="project" value="InterPro"/>
</dbReference>
<dbReference type="InterPro" id="IPR005119">
    <property type="entry name" value="LysR_subst-bd"/>
</dbReference>
<dbReference type="CDD" id="cd08422">
    <property type="entry name" value="PBP2_CrgA_like"/>
    <property type="match status" value="1"/>
</dbReference>
<dbReference type="InterPro" id="IPR036390">
    <property type="entry name" value="WH_DNA-bd_sf"/>
</dbReference>
<dbReference type="Pfam" id="PF00126">
    <property type="entry name" value="HTH_1"/>
    <property type="match status" value="1"/>
</dbReference>
<dbReference type="PRINTS" id="PR00039">
    <property type="entry name" value="HTHLYSR"/>
</dbReference>
<dbReference type="EMBL" id="OMKW01000001">
    <property type="protein sequence ID" value="SPF28763.1"/>
    <property type="molecule type" value="Genomic_DNA"/>
</dbReference>
<dbReference type="PANTHER" id="PTHR30537">
    <property type="entry name" value="HTH-TYPE TRANSCRIPTIONAL REGULATOR"/>
    <property type="match status" value="1"/>
</dbReference>
<dbReference type="InterPro" id="IPR000847">
    <property type="entry name" value="LysR_HTH_N"/>
</dbReference>
<dbReference type="Pfam" id="PF03466">
    <property type="entry name" value="LysR_substrate"/>
    <property type="match status" value="1"/>
</dbReference>
<dbReference type="InterPro" id="IPR036388">
    <property type="entry name" value="WH-like_DNA-bd_sf"/>
</dbReference>
<accession>A0A2R8A957</accession>
<dbReference type="AlphaFoldDB" id="A0A2R8A957"/>
<evidence type="ECO:0000256" key="4">
    <source>
        <dbReference type="ARBA" id="ARBA00023163"/>
    </source>
</evidence>
<proteinExistence type="inferred from homology"/>
<dbReference type="OrthoDB" id="9798121at2"/>